<dbReference type="InterPro" id="IPR002142">
    <property type="entry name" value="Peptidase_S49"/>
</dbReference>
<protein>
    <submittedName>
        <fullName evidence="7">Serine protease SPPA, chloroplastic-like</fullName>
    </submittedName>
</protein>
<dbReference type="SUPFAM" id="SSF52096">
    <property type="entry name" value="ClpP/crotonase"/>
    <property type="match status" value="1"/>
</dbReference>
<evidence type="ECO:0000313" key="6">
    <source>
        <dbReference type="Proteomes" id="UP001652660"/>
    </source>
</evidence>
<evidence type="ECO:0000256" key="2">
    <source>
        <dbReference type="ARBA" id="ARBA00022670"/>
    </source>
</evidence>
<comment type="similarity">
    <text evidence="1">Belongs to the peptidase S49 family.</text>
</comment>
<gene>
    <name evidence="7" type="primary">LOC113699703</name>
</gene>
<dbReference type="PANTHER" id="PTHR33209">
    <property type="entry name" value="PROTEASE 4"/>
    <property type="match status" value="1"/>
</dbReference>
<accession>A0A6P6TBP6</accession>
<evidence type="ECO:0000256" key="4">
    <source>
        <dbReference type="ARBA" id="ARBA00022825"/>
    </source>
</evidence>
<organism evidence="6 7">
    <name type="scientific">Coffea arabica</name>
    <name type="common">Arabian coffee</name>
    <dbReference type="NCBI Taxonomy" id="13443"/>
    <lineage>
        <taxon>Eukaryota</taxon>
        <taxon>Viridiplantae</taxon>
        <taxon>Streptophyta</taxon>
        <taxon>Embryophyta</taxon>
        <taxon>Tracheophyta</taxon>
        <taxon>Spermatophyta</taxon>
        <taxon>Magnoliopsida</taxon>
        <taxon>eudicotyledons</taxon>
        <taxon>Gunneridae</taxon>
        <taxon>Pentapetalae</taxon>
        <taxon>asterids</taxon>
        <taxon>lamiids</taxon>
        <taxon>Gentianales</taxon>
        <taxon>Rubiaceae</taxon>
        <taxon>Ixoroideae</taxon>
        <taxon>Gardenieae complex</taxon>
        <taxon>Bertiereae - Coffeeae clade</taxon>
        <taxon>Coffeeae</taxon>
        <taxon>Coffea</taxon>
    </lineage>
</organism>
<feature type="domain" description="Peptidase S49" evidence="5">
    <location>
        <begin position="8"/>
        <end position="54"/>
    </location>
</feature>
<dbReference type="GO" id="GO:0008236">
    <property type="term" value="F:serine-type peptidase activity"/>
    <property type="evidence" value="ECO:0007669"/>
    <property type="project" value="UniProtKB-KW"/>
</dbReference>
<reference evidence="6" key="1">
    <citation type="journal article" date="2025" name="Foods">
        <title>Unveiling the Microbial Signatures of Arabica Coffee Cherries: Insights into Ripeness Specific Diversity, Functional Traits, and Implications for Quality and Safety.</title>
        <authorList>
            <consortium name="RefSeq"/>
            <person name="Tenea G.N."/>
            <person name="Cifuentes V."/>
            <person name="Reyes P."/>
            <person name="Cevallos-Vallejos M."/>
        </authorList>
    </citation>
    <scope>NUCLEOTIDE SEQUENCE [LARGE SCALE GENOMIC DNA]</scope>
</reference>
<reference evidence="7" key="2">
    <citation type="submission" date="2025-08" db="UniProtKB">
        <authorList>
            <consortium name="RefSeq"/>
        </authorList>
    </citation>
    <scope>IDENTIFICATION</scope>
    <source>
        <tissue evidence="7">Leaves</tissue>
    </source>
</reference>
<name>A0A6P6TBP6_COFAR</name>
<dbReference type="AlphaFoldDB" id="A0A6P6TBP6"/>
<sequence>MWREIRLLADSKPVVASMADVAASGGYYTAMGTGIIVAENLTLTGSIGVVTDLFSSYGDEFCMSRNQLDKRDNDSTRNAWPKSGVITALLHAIAVILTLDKFRMQDKLLILDGKTGAVDYADLRVTLVELVKPSPSLPEILTGIGNSLVGADRVLKQLLDELAVSDGIQARMDGIMFQKLEGADYSSPILTMVKDYLGSL</sequence>
<dbReference type="GeneID" id="113699703"/>
<keyword evidence="4" id="KW-0720">Serine protease</keyword>
<dbReference type="Gene3D" id="3.90.226.10">
    <property type="entry name" value="2-enoyl-CoA Hydratase, Chain A, domain 1"/>
    <property type="match status" value="1"/>
</dbReference>
<dbReference type="GO" id="GO:0006508">
    <property type="term" value="P:proteolysis"/>
    <property type="evidence" value="ECO:0007669"/>
    <property type="project" value="UniProtKB-KW"/>
</dbReference>
<dbReference type="RefSeq" id="XP_027075863.1">
    <property type="nucleotide sequence ID" value="XM_027220062.1"/>
</dbReference>
<keyword evidence="3" id="KW-0378">Hydrolase</keyword>
<proteinExistence type="inferred from homology"/>
<evidence type="ECO:0000256" key="3">
    <source>
        <dbReference type="ARBA" id="ARBA00022801"/>
    </source>
</evidence>
<keyword evidence="2" id="KW-0645">Protease</keyword>
<evidence type="ECO:0000259" key="5">
    <source>
        <dbReference type="Pfam" id="PF01343"/>
    </source>
</evidence>
<dbReference type="Proteomes" id="UP001652660">
    <property type="component" value="Chromosome 7c"/>
</dbReference>
<evidence type="ECO:0000313" key="7">
    <source>
        <dbReference type="RefSeq" id="XP_027075863.1"/>
    </source>
</evidence>
<dbReference type="PANTHER" id="PTHR33209:SF1">
    <property type="entry name" value="PEPTIDASE S49 DOMAIN-CONTAINING PROTEIN"/>
    <property type="match status" value="1"/>
</dbReference>
<keyword evidence="6" id="KW-1185">Reference proteome</keyword>
<dbReference type="OrthoDB" id="45421at2759"/>
<dbReference type="InterPro" id="IPR029045">
    <property type="entry name" value="ClpP/crotonase-like_dom_sf"/>
</dbReference>
<evidence type="ECO:0000256" key="1">
    <source>
        <dbReference type="ARBA" id="ARBA00008683"/>
    </source>
</evidence>
<dbReference type="Pfam" id="PF01343">
    <property type="entry name" value="Peptidase_S49"/>
    <property type="match status" value="1"/>
</dbReference>